<reference evidence="2 3" key="1">
    <citation type="submission" date="2024-10" db="EMBL/GenBank/DDBJ databases">
        <authorList>
            <person name="Topkara A.R."/>
            <person name="Saygin H."/>
        </authorList>
    </citation>
    <scope>NUCLEOTIDE SEQUENCE [LARGE SCALE GENOMIC DNA]</scope>
    <source>
        <strain evidence="2 3">M3C6</strain>
    </source>
</reference>
<keyword evidence="3" id="KW-1185">Reference proteome</keyword>
<dbReference type="PANTHER" id="PTHR12126">
    <property type="entry name" value="NADH-UBIQUINONE OXIDOREDUCTASE 39 KDA SUBUNIT-RELATED"/>
    <property type="match status" value="1"/>
</dbReference>
<proteinExistence type="predicted"/>
<dbReference type="Proteomes" id="UP001603978">
    <property type="component" value="Unassembled WGS sequence"/>
</dbReference>
<dbReference type="Pfam" id="PF13460">
    <property type="entry name" value="NAD_binding_10"/>
    <property type="match status" value="1"/>
</dbReference>
<dbReference type="InterPro" id="IPR051207">
    <property type="entry name" value="ComplexI_NDUFA9_subunit"/>
</dbReference>
<evidence type="ECO:0000259" key="1">
    <source>
        <dbReference type="Pfam" id="PF13460"/>
    </source>
</evidence>
<dbReference type="RefSeq" id="WP_393164978.1">
    <property type="nucleotide sequence ID" value="NZ_JBICRM010000007.1"/>
</dbReference>
<dbReference type="PANTHER" id="PTHR12126:SF11">
    <property type="entry name" value="NADH DEHYDROGENASE [UBIQUINONE] 1 ALPHA SUBCOMPLEX SUBUNIT 9, MITOCHONDRIAL"/>
    <property type="match status" value="1"/>
</dbReference>
<evidence type="ECO:0000313" key="3">
    <source>
        <dbReference type="Proteomes" id="UP001603978"/>
    </source>
</evidence>
<name>A0ABW7AA04_9ACTN</name>
<dbReference type="Gene3D" id="3.40.50.720">
    <property type="entry name" value="NAD(P)-binding Rossmann-like Domain"/>
    <property type="match status" value="1"/>
</dbReference>
<dbReference type="InterPro" id="IPR036291">
    <property type="entry name" value="NAD(P)-bd_dom_sf"/>
</dbReference>
<gene>
    <name evidence="2" type="ORF">ACFLIM_13365</name>
</gene>
<organism evidence="2 3">
    <name type="scientific">Nonomuraea marmarensis</name>
    <dbReference type="NCBI Taxonomy" id="3351344"/>
    <lineage>
        <taxon>Bacteria</taxon>
        <taxon>Bacillati</taxon>
        <taxon>Actinomycetota</taxon>
        <taxon>Actinomycetes</taxon>
        <taxon>Streptosporangiales</taxon>
        <taxon>Streptosporangiaceae</taxon>
        <taxon>Nonomuraea</taxon>
    </lineage>
</organism>
<dbReference type="EMBL" id="JBICRM010000007">
    <property type="protein sequence ID" value="MFG1704172.1"/>
    <property type="molecule type" value="Genomic_DNA"/>
</dbReference>
<comment type="caution">
    <text evidence="2">The sequence shown here is derived from an EMBL/GenBank/DDBJ whole genome shotgun (WGS) entry which is preliminary data.</text>
</comment>
<feature type="domain" description="NAD(P)-binding" evidence="1">
    <location>
        <begin position="11"/>
        <end position="151"/>
    </location>
</feature>
<accession>A0ABW7AA04</accession>
<sequence>MTVAKRILVTGGTGPLGRAVVDRLAAHGHEVRAVSRHAPTRGEPRAFTWMAVDLLGGEVPESVVGGVDTIVHCASGRRGDVEAARNLIAGARRAGGPHLVYISIVGIDRVPFSYYRAKLEVERLIADSGLPWTVQRATQFHDLMLSACQLLARSPVMPVPAATSFQPIDVRDVADHLVELALAAPAGRVPDIGGPQVLSTRELARSYLRAARRYRLVLPVPFPGPVFAGYRGGGQLAPDHAVGRITFEQFLAERAAATGDRKAQVTPR</sequence>
<protein>
    <submittedName>
        <fullName evidence="2">SDR family oxidoreductase</fullName>
    </submittedName>
</protein>
<dbReference type="InterPro" id="IPR016040">
    <property type="entry name" value="NAD(P)-bd_dom"/>
</dbReference>
<dbReference type="SUPFAM" id="SSF51735">
    <property type="entry name" value="NAD(P)-binding Rossmann-fold domains"/>
    <property type="match status" value="1"/>
</dbReference>
<evidence type="ECO:0000313" key="2">
    <source>
        <dbReference type="EMBL" id="MFG1704172.1"/>
    </source>
</evidence>